<evidence type="ECO:0000256" key="1">
    <source>
        <dbReference type="SAM" id="Phobius"/>
    </source>
</evidence>
<evidence type="ECO:0000313" key="2">
    <source>
        <dbReference type="EMBL" id="KRN82005.1"/>
    </source>
</evidence>
<organism evidence="2 3">
    <name type="scientific">Pediococcus ethanolidurans</name>
    <dbReference type="NCBI Taxonomy" id="319653"/>
    <lineage>
        <taxon>Bacteria</taxon>
        <taxon>Bacillati</taxon>
        <taxon>Bacillota</taxon>
        <taxon>Bacilli</taxon>
        <taxon>Lactobacillales</taxon>
        <taxon>Lactobacillaceae</taxon>
        <taxon>Pediococcus</taxon>
    </lineage>
</organism>
<keyword evidence="1" id="KW-1133">Transmembrane helix</keyword>
<dbReference type="EMBL" id="JQBY01000016">
    <property type="protein sequence ID" value="KRN82005.1"/>
    <property type="molecule type" value="Genomic_DNA"/>
</dbReference>
<name>A0A0R2K3Y2_9LACO</name>
<accession>A0A0R2K3Y2</accession>
<protein>
    <submittedName>
        <fullName evidence="2">Uncharacterized protein</fullName>
    </submittedName>
</protein>
<keyword evidence="1" id="KW-0472">Membrane</keyword>
<sequence>MLIQYLFGYVIMAYFLYKFGFPISLIIILIAVSLSLAGGSMYLSRHFSWLNLGLMLLVILIGTGLLFMIFRSYY</sequence>
<dbReference type="Proteomes" id="UP000051749">
    <property type="component" value="Unassembled WGS sequence"/>
</dbReference>
<reference evidence="2 3" key="1">
    <citation type="journal article" date="2015" name="Genome Announc.">
        <title>Expanding the biotechnology potential of lactobacilli through comparative genomics of 213 strains and associated genera.</title>
        <authorList>
            <person name="Sun Z."/>
            <person name="Harris H.M."/>
            <person name="McCann A."/>
            <person name="Guo C."/>
            <person name="Argimon S."/>
            <person name="Zhang W."/>
            <person name="Yang X."/>
            <person name="Jeffery I.B."/>
            <person name="Cooney J.C."/>
            <person name="Kagawa T.F."/>
            <person name="Liu W."/>
            <person name="Song Y."/>
            <person name="Salvetti E."/>
            <person name="Wrobel A."/>
            <person name="Rasinkangas P."/>
            <person name="Parkhill J."/>
            <person name="Rea M.C."/>
            <person name="O'Sullivan O."/>
            <person name="Ritari J."/>
            <person name="Douillard F.P."/>
            <person name="Paul Ross R."/>
            <person name="Yang R."/>
            <person name="Briner A.E."/>
            <person name="Felis G.E."/>
            <person name="de Vos W.M."/>
            <person name="Barrangou R."/>
            <person name="Klaenhammer T.R."/>
            <person name="Caufield P.W."/>
            <person name="Cui Y."/>
            <person name="Zhang H."/>
            <person name="O'Toole P.W."/>
        </authorList>
    </citation>
    <scope>NUCLEOTIDE SEQUENCE [LARGE SCALE GENOMIC DNA]</scope>
    <source>
        <strain evidence="2 3">DSM 22301</strain>
    </source>
</reference>
<gene>
    <name evidence="2" type="ORF">IV87_GL000615</name>
</gene>
<dbReference type="AlphaFoldDB" id="A0A0R2K3Y2"/>
<evidence type="ECO:0000313" key="3">
    <source>
        <dbReference type="Proteomes" id="UP000051749"/>
    </source>
</evidence>
<feature type="transmembrane region" description="Helical" evidence="1">
    <location>
        <begin position="49"/>
        <end position="70"/>
    </location>
</feature>
<comment type="caution">
    <text evidence="2">The sequence shown here is derived from an EMBL/GenBank/DDBJ whole genome shotgun (WGS) entry which is preliminary data.</text>
</comment>
<dbReference type="STRING" id="319653.SAMN04487973_11616"/>
<dbReference type="PATRIC" id="fig|319653.3.peg.626"/>
<proteinExistence type="predicted"/>
<keyword evidence="1" id="KW-0812">Transmembrane</keyword>
<feature type="transmembrane region" description="Helical" evidence="1">
    <location>
        <begin position="6"/>
        <end position="37"/>
    </location>
</feature>